<dbReference type="PANTHER" id="PTHR13780:SF35">
    <property type="entry name" value="LD22662P"/>
    <property type="match status" value="1"/>
</dbReference>
<accession>A0ABR0LKV9</accession>
<evidence type="ECO:0000256" key="1">
    <source>
        <dbReference type="ARBA" id="ARBA00006750"/>
    </source>
</evidence>
<dbReference type="SUPFAM" id="SSF54631">
    <property type="entry name" value="CBS-domain pair"/>
    <property type="match status" value="2"/>
</dbReference>
<feature type="non-terminal residue" evidence="6">
    <location>
        <position position="1"/>
    </location>
</feature>
<dbReference type="PROSITE" id="PS51371">
    <property type="entry name" value="CBS"/>
    <property type="match status" value="2"/>
</dbReference>
<sequence>YDVLPLSFRLIVFDTALLVKKSLNILIQNGIVSAPLWDSKTSTFAGLLTTSDYINVIQYYWQNPDALAAVDQFRLNSLREIEKAIGVAPIETVSIHPLRPLYDACRKMLESRARRIPLVDVDDETQRAMIVSVVTQYRILKFVAVNVKETQMLRKPLRNLRIGTYSGLQTADMDTPVMDVIHMLVKKNISSVPILNSEGVVINVFEAVDVITLIKGGIYDDLNLSVGDALLKRSE</sequence>
<keyword evidence="3 4" id="KW-0129">CBS domain</keyword>
<dbReference type="PANTHER" id="PTHR13780">
    <property type="entry name" value="AMP-ACTIVATED PROTEIN KINASE, GAMMA REGULATORY SUBUNIT"/>
    <property type="match status" value="1"/>
</dbReference>
<organism evidence="6 7">
    <name type="scientific">Cryomyces antarcticus</name>
    <dbReference type="NCBI Taxonomy" id="329879"/>
    <lineage>
        <taxon>Eukaryota</taxon>
        <taxon>Fungi</taxon>
        <taxon>Dikarya</taxon>
        <taxon>Ascomycota</taxon>
        <taxon>Pezizomycotina</taxon>
        <taxon>Dothideomycetes</taxon>
        <taxon>Dothideomycetes incertae sedis</taxon>
        <taxon>Cryomyces</taxon>
    </lineage>
</organism>
<evidence type="ECO:0000313" key="7">
    <source>
        <dbReference type="Proteomes" id="UP001357485"/>
    </source>
</evidence>
<evidence type="ECO:0000256" key="3">
    <source>
        <dbReference type="ARBA" id="ARBA00023122"/>
    </source>
</evidence>
<protein>
    <submittedName>
        <fullName evidence="6">AMP-activated serine/threonine-protein kinase regulatory subunit</fullName>
    </submittedName>
</protein>
<dbReference type="EMBL" id="JAVRRA010018081">
    <property type="protein sequence ID" value="KAK5191067.1"/>
    <property type="molecule type" value="Genomic_DNA"/>
</dbReference>
<proteinExistence type="inferred from homology"/>
<evidence type="ECO:0000256" key="2">
    <source>
        <dbReference type="ARBA" id="ARBA00022737"/>
    </source>
</evidence>
<evidence type="ECO:0000313" key="6">
    <source>
        <dbReference type="EMBL" id="KAK5191067.1"/>
    </source>
</evidence>
<dbReference type="Proteomes" id="UP001357485">
    <property type="component" value="Unassembled WGS sequence"/>
</dbReference>
<dbReference type="InterPro" id="IPR046342">
    <property type="entry name" value="CBS_dom_sf"/>
</dbReference>
<feature type="domain" description="CBS" evidence="5">
    <location>
        <begin position="87"/>
        <end position="149"/>
    </location>
</feature>
<keyword evidence="7" id="KW-1185">Reference proteome</keyword>
<evidence type="ECO:0000259" key="5">
    <source>
        <dbReference type="PROSITE" id="PS51371"/>
    </source>
</evidence>
<dbReference type="InterPro" id="IPR000644">
    <property type="entry name" value="CBS_dom"/>
</dbReference>
<dbReference type="Gene3D" id="3.10.580.10">
    <property type="entry name" value="CBS-domain"/>
    <property type="match status" value="2"/>
</dbReference>
<dbReference type="Pfam" id="PF00571">
    <property type="entry name" value="CBS"/>
    <property type="match status" value="2"/>
</dbReference>
<comment type="similarity">
    <text evidence="1">Belongs to the 5'-AMP-activated protein kinase gamma subunit family.</text>
</comment>
<gene>
    <name evidence="6" type="primary">SNF4_1</name>
    <name evidence="6" type="ORF">LTR16_007645</name>
</gene>
<dbReference type="InterPro" id="IPR050511">
    <property type="entry name" value="AMPK_gamma/SDS23_families"/>
</dbReference>
<evidence type="ECO:0000256" key="4">
    <source>
        <dbReference type="PROSITE-ProRule" id="PRU00703"/>
    </source>
</evidence>
<reference evidence="6 7" key="1">
    <citation type="submission" date="2023-08" db="EMBL/GenBank/DDBJ databases">
        <title>Black Yeasts Isolated from many extreme environments.</title>
        <authorList>
            <person name="Coleine C."/>
            <person name="Stajich J.E."/>
            <person name="Selbmann L."/>
        </authorList>
    </citation>
    <scope>NUCLEOTIDE SEQUENCE [LARGE SCALE GENOMIC DNA]</scope>
    <source>
        <strain evidence="6 7">CCFEE 536</strain>
    </source>
</reference>
<name>A0ABR0LKV9_9PEZI</name>
<dbReference type="CDD" id="cd04618">
    <property type="entry name" value="CBS_euAMPK_gamma-like_repeat1"/>
    <property type="match status" value="1"/>
</dbReference>
<keyword evidence="2" id="KW-0677">Repeat</keyword>
<feature type="non-terminal residue" evidence="6">
    <location>
        <position position="235"/>
    </location>
</feature>
<feature type="domain" description="CBS" evidence="5">
    <location>
        <begin position="162"/>
        <end position="222"/>
    </location>
</feature>
<comment type="caution">
    <text evidence="6">The sequence shown here is derived from an EMBL/GenBank/DDBJ whole genome shotgun (WGS) entry which is preliminary data.</text>
</comment>
<dbReference type="SMART" id="SM00116">
    <property type="entry name" value="CBS"/>
    <property type="match status" value="3"/>
</dbReference>